<dbReference type="GO" id="GO:0006508">
    <property type="term" value="P:proteolysis"/>
    <property type="evidence" value="ECO:0007669"/>
    <property type="project" value="InterPro"/>
</dbReference>
<protein>
    <submittedName>
        <fullName evidence="4">Trypsin-like peptidase</fullName>
    </submittedName>
</protein>
<feature type="transmembrane region" description="Helical" evidence="2">
    <location>
        <begin position="362"/>
        <end position="387"/>
    </location>
</feature>
<evidence type="ECO:0000313" key="4">
    <source>
        <dbReference type="EMBL" id="TQL50459.1"/>
    </source>
</evidence>
<accession>A0A542YQW2</accession>
<dbReference type="PANTHER" id="PTHR43019">
    <property type="entry name" value="SERINE ENDOPROTEASE DEGS"/>
    <property type="match status" value="1"/>
</dbReference>
<dbReference type="Proteomes" id="UP000319516">
    <property type="component" value="Unassembled WGS sequence"/>
</dbReference>
<keyword evidence="3" id="KW-0732">Signal</keyword>
<keyword evidence="2" id="KW-0812">Transmembrane</keyword>
<dbReference type="AlphaFoldDB" id="A0A542YQW2"/>
<dbReference type="InterPro" id="IPR043504">
    <property type="entry name" value="Peptidase_S1_PA_chymotrypsin"/>
</dbReference>
<feature type="region of interest" description="Disordered" evidence="1">
    <location>
        <begin position="317"/>
        <end position="355"/>
    </location>
</feature>
<dbReference type="RefSeq" id="WP_141784594.1">
    <property type="nucleotide sequence ID" value="NZ_BAAAIK010000002.1"/>
</dbReference>
<evidence type="ECO:0000256" key="1">
    <source>
        <dbReference type="SAM" id="MobiDB-lite"/>
    </source>
</evidence>
<dbReference type="GO" id="GO:0004252">
    <property type="term" value="F:serine-type endopeptidase activity"/>
    <property type="evidence" value="ECO:0007669"/>
    <property type="project" value="InterPro"/>
</dbReference>
<gene>
    <name evidence="4" type="ORF">FB467_1569</name>
</gene>
<dbReference type="PANTHER" id="PTHR43019:SF23">
    <property type="entry name" value="PROTEASE DO-LIKE 5, CHLOROPLASTIC"/>
    <property type="match status" value="1"/>
</dbReference>
<dbReference type="EMBL" id="VFOP01000001">
    <property type="protein sequence ID" value="TQL50459.1"/>
    <property type="molecule type" value="Genomic_DNA"/>
</dbReference>
<dbReference type="InterPro" id="IPR009003">
    <property type="entry name" value="Peptidase_S1_PA"/>
</dbReference>
<name>A0A542YQW2_9MICO</name>
<feature type="signal peptide" evidence="3">
    <location>
        <begin position="1"/>
        <end position="27"/>
    </location>
</feature>
<feature type="compositionally biased region" description="Low complexity" evidence="1">
    <location>
        <begin position="328"/>
        <end position="340"/>
    </location>
</feature>
<dbReference type="Gene3D" id="2.40.10.10">
    <property type="entry name" value="Trypsin-like serine proteases"/>
    <property type="match status" value="2"/>
</dbReference>
<reference evidence="4 5" key="1">
    <citation type="submission" date="2019-06" db="EMBL/GenBank/DDBJ databases">
        <title>Sequencing the genomes of 1000 actinobacteria strains.</title>
        <authorList>
            <person name="Klenk H.-P."/>
        </authorList>
    </citation>
    <scope>NUCLEOTIDE SEQUENCE [LARGE SCALE GENOMIC DNA]</scope>
    <source>
        <strain evidence="4 5">DSM 12335</strain>
    </source>
</reference>
<keyword evidence="5" id="KW-1185">Reference proteome</keyword>
<dbReference type="InterPro" id="IPR018114">
    <property type="entry name" value="TRYPSIN_HIS"/>
</dbReference>
<evidence type="ECO:0000256" key="2">
    <source>
        <dbReference type="SAM" id="Phobius"/>
    </source>
</evidence>
<dbReference type="Pfam" id="PF13365">
    <property type="entry name" value="Trypsin_2"/>
    <property type="match status" value="1"/>
</dbReference>
<evidence type="ECO:0000313" key="5">
    <source>
        <dbReference type="Proteomes" id="UP000319516"/>
    </source>
</evidence>
<dbReference type="SUPFAM" id="SSF50494">
    <property type="entry name" value="Trypsin-like serine proteases"/>
    <property type="match status" value="1"/>
</dbReference>
<proteinExistence type="predicted"/>
<organism evidence="4 5">
    <name type="scientific">Ornithinicoccus hortensis</name>
    <dbReference type="NCBI Taxonomy" id="82346"/>
    <lineage>
        <taxon>Bacteria</taxon>
        <taxon>Bacillati</taxon>
        <taxon>Actinomycetota</taxon>
        <taxon>Actinomycetes</taxon>
        <taxon>Micrococcales</taxon>
        <taxon>Intrasporangiaceae</taxon>
        <taxon>Ornithinicoccus</taxon>
    </lineage>
</organism>
<evidence type="ECO:0000256" key="3">
    <source>
        <dbReference type="SAM" id="SignalP"/>
    </source>
</evidence>
<sequence>MRTTQLQALTTTALLAGALVVPAAASASETGARSDANASIVWVDVEFPATVEVPWEDGTSTLYSTDVLALCTGFFVSDDGEIVTASHCVEADATTERAAVGQVAGDLQQEGYDLSHLDLATLDWAVGIGEPTAYVGQPTGIADGIFSGSDSMIAQIVDSQGFAKGDNALLRVADLADSPALPISEDTPVVGDPVTSIGFAGSVSDVSDYRRQLPSYKFGTVSSRQYTTKGVPNTEIDAAVTGGMSGGPTLDESGAVIGVNSFGIHGESQPFNFVTDTETLRDFLTRNGVDVAEAAAPSEETATAAEVAVTVPQEGTGHVATDQGSLPGAAADGGAADTATPVSLSDGPAAPPAAADEAGLPAVAWASIGLAGLLLLLGGGLGGRYLARSRSAA</sequence>
<dbReference type="PROSITE" id="PS00134">
    <property type="entry name" value="TRYPSIN_HIS"/>
    <property type="match status" value="1"/>
</dbReference>
<keyword evidence="2" id="KW-1133">Transmembrane helix</keyword>
<dbReference type="OrthoDB" id="3497273at2"/>
<keyword evidence="2" id="KW-0472">Membrane</keyword>
<feature type="chain" id="PRO_5022137737" evidence="3">
    <location>
        <begin position="28"/>
        <end position="393"/>
    </location>
</feature>
<comment type="caution">
    <text evidence="4">The sequence shown here is derived from an EMBL/GenBank/DDBJ whole genome shotgun (WGS) entry which is preliminary data.</text>
</comment>